<dbReference type="Gene3D" id="3.60.21.40">
    <property type="entry name" value="GpdQ, catalytic alpha/beta sandwich domain"/>
    <property type="match status" value="1"/>
</dbReference>
<proteinExistence type="inferred from homology"/>
<evidence type="ECO:0000256" key="4">
    <source>
        <dbReference type="ARBA" id="ARBA00025742"/>
    </source>
</evidence>
<protein>
    <submittedName>
        <fullName evidence="6">Phosphodiesterase</fullName>
    </submittedName>
</protein>
<keyword evidence="1" id="KW-0479">Metal-binding</keyword>
<comment type="similarity">
    <text evidence="4">Belongs to the cyclic nucleotide phosphodiesterase class-III family.</text>
</comment>
<name>A0ABS8DV93_9GAMM</name>
<evidence type="ECO:0000313" key="6">
    <source>
        <dbReference type="EMBL" id="MCB8890253.1"/>
    </source>
</evidence>
<organism evidence="6 7">
    <name type="scientific">Vreelandella malpeensis</name>
    <dbReference type="NCBI Taxonomy" id="1172368"/>
    <lineage>
        <taxon>Bacteria</taxon>
        <taxon>Pseudomonadati</taxon>
        <taxon>Pseudomonadota</taxon>
        <taxon>Gammaproteobacteria</taxon>
        <taxon>Oceanospirillales</taxon>
        <taxon>Halomonadaceae</taxon>
        <taxon>Vreelandella</taxon>
    </lineage>
</organism>
<evidence type="ECO:0000259" key="5">
    <source>
        <dbReference type="Pfam" id="PF00149"/>
    </source>
</evidence>
<evidence type="ECO:0000256" key="1">
    <source>
        <dbReference type="ARBA" id="ARBA00022723"/>
    </source>
</evidence>
<evidence type="ECO:0000313" key="7">
    <source>
        <dbReference type="Proteomes" id="UP001319882"/>
    </source>
</evidence>
<comment type="caution">
    <text evidence="6">The sequence shown here is derived from an EMBL/GenBank/DDBJ whole genome shotgun (WGS) entry which is preliminary data.</text>
</comment>
<evidence type="ECO:0000256" key="2">
    <source>
        <dbReference type="ARBA" id="ARBA00022801"/>
    </source>
</evidence>
<dbReference type="InterPro" id="IPR042283">
    <property type="entry name" value="GpdQ_catalytic"/>
</dbReference>
<dbReference type="Pfam" id="PF00149">
    <property type="entry name" value="Metallophos"/>
    <property type="match status" value="1"/>
</dbReference>
<dbReference type="CDD" id="cd07402">
    <property type="entry name" value="MPP_GpdQ"/>
    <property type="match status" value="1"/>
</dbReference>
<dbReference type="RefSeq" id="WP_227390923.1">
    <property type="nucleotide sequence ID" value="NZ_JBHSCJ010000008.1"/>
</dbReference>
<evidence type="ECO:0000256" key="3">
    <source>
        <dbReference type="ARBA" id="ARBA00023004"/>
    </source>
</evidence>
<accession>A0ABS8DV93</accession>
<dbReference type="InterPro" id="IPR004843">
    <property type="entry name" value="Calcineurin-like_PHP"/>
</dbReference>
<keyword evidence="3" id="KW-0408">Iron</keyword>
<dbReference type="EMBL" id="WHVL01000006">
    <property type="protein sequence ID" value="MCB8890253.1"/>
    <property type="molecule type" value="Genomic_DNA"/>
</dbReference>
<dbReference type="InterPro" id="IPR050884">
    <property type="entry name" value="CNP_phosphodiesterase-III"/>
</dbReference>
<dbReference type="Proteomes" id="UP001319882">
    <property type="component" value="Unassembled WGS sequence"/>
</dbReference>
<dbReference type="SUPFAM" id="SSF56300">
    <property type="entry name" value="Metallo-dependent phosphatases"/>
    <property type="match status" value="1"/>
</dbReference>
<dbReference type="Gene3D" id="3.30.750.180">
    <property type="entry name" value="GpdQ, beta-strand dimerisation domain"/>
    <property type="match status" value="1"/>
</dbReference>
<dbReference type="InterPro" id="IPR042281">
    <property type="entry name" value="GpdQ_beta-strand"/>
</dbReference>
<gene>
    <name evidence="6" type="ORF">GEV37_14135</name>
</gene>
<keyword evidence="2" id="KW-0378">Hydrolase</keyword>
<dbReference type="InterPro" id="IPR026575">
    <property type="entry name" value="GpdQ/CpdA-like"/>
</dbReference>
<dbReference type="InterPro" id="IPR029052">
    <property type="entry name" value="Metallo-depent_PP-like"/>
</dbReference>
<dbReference type="PANTHER" id="PTHR42988:SF2">
    <property type="entry name" value="CYCLIC NUCLEOTIDE PHOSPHODIESTERASE CBUA0032-RELATED"/>
    <property type="match status" value="1"/>
</dbReference>
<dbReference type="PANTHER" id="PTHR42988">
    <property type="entry name" value="PHOSPHOHYDROLASE"/>
    <property type="match status" value="1"/>
</dbReference>
<reference evidence="6 7" key="1">
    <citation type="journal article" date="2021" name="Sci. Rep.">
        <title>Genome analysis of a halophilic bacterium Halomonas malpeensis YU-PRIM-29(T) reveals its exopolysaccharide and pigment producing capabilities.</title>
        <authorList>
            <person name="Athmika"/>
            <person name="Ghate S.D."/>
            <person name="Arun A.B."/>
            <person name="Rao S.S."/>
            <person name="Kumar S.T.A."/>
            <person name="Kandiyil M.K."/>
            <person name="Saptami K."/>
            <person name="Rekha P.D."/>
        </authorList>
    </citation>
    <scope>NUCLEOTIDE SEQUENCE [LARGE SCALE GENOMIC DNA]</scope>
    <source>
        <strain evidence="7">prim 29</strain>
    </source>
</reference>
<sequence length="276" mass="30747">MDKPFLIAQITDPHIKAGGKLSYRQVDTARALTQAIDTLNALTPRPDLVLISGDLVDFGHPEEYATFMRLMAALTLPFYVIPGNHDHRDNLRAALESHRYLFQHPEYLHWVVDDYPIRLIGLDTLVTGKPHGELDAASLAWLEATLIRRPDTPTLVMLHHHPFVSGIDHMDRQPLLDAGAFEAVIARHPQVERVLCGHLHRSLQARFGGTLALSCPGVSHQVSLDLSMDGPAHFQLEPPGYLLHAYTPQSGLITHQGFIECYPGPYPFFDANGLID</sequence>
<feature type="domain" description="Calcineurin-like phosphoesterase" evidence="5">
    <location>
        <begin position="7"/>
        <end position="201"/>
    </location>
</feature>
<keyword evidence="7" id="KW-1185">Reference proteome</keyword>